<dbReference type="EMBL" id="JAHIBW010000022">
    <property type="protein sequence ID" value="KAG7299680.1"/>
    <property type="molecule type" value="Genomic_DNA"/>
</dbReference>
<gene>
    <name evidence="2" type="ORF">JYU34_016677</name>
</gene>
<evidence type="ECO:0000313" key="2">
    <source>
        <dbReference type="EMBL" id="KAG7299680.1"/>
    </source>
</evidence>
<comment type="caution">
    <text evidence="2">The sequence shown here is derived from an EMBL/GenBank/DDBJ whole genome shotgun (WGS) entry which is preliminary data.</text>
</comment>
<accession>A0ABQ7Q381</accession>
<reference evidence="2 3" key="1">
    <citation type="submission" date="2021-06" db="EMBL/GenBank/DDBJ databases">
        <title>A haploid diamondback moth (Plutella xylostella L.) genome assembly resolves 31 chromosomes and identifies a diamide resistance mutation.</title>
        <authorList>
            <person name="Ward C.M."/>
            <person name="Perry K.D."/>
            <person name="Baker G."/>
            <person name="Powis K."/>
            <person name="Heckel D.G."/>
            <person name="Baxter S.W."/>
        </authorList>
    </citation>
    <scope>NUCLEOTIDE SEQUENCE [LARGE SCALE GENOMIC DNA]</scope>
    <source>
        <strain evidence="2 3">LV</strain>
        <tissue evidence="2">Single pupa</tissue>
    </source>
</reference>
<dbReference type="Proteomes" id="UP000823941">
    <property type="component" value="Chromosome 22"/>
</dbReference>
<feature type="coiled-coil region" evidence="1">
    <location>
        <begin position="119"/>
        <end position="157"/>
    </location>
</feature>
<evidence type="ECO:0000313" key="3">
    <source>
        <dbReference type="Proteomes" id="UP000823941"/>
    </source>
</evidence>
<keyword evidence="1" id="KW-0175">Coiled coil</keyword>
<proteinExistence type="predicted"/>
<sequence length="216" mass="24163">MTRKLYEAVDAHNIPYFWQRDHNLIEGLKPSLQKLYASKLKNVVNRIESNDIDSVVAALLTPEELVDFRSSEFYQSFPETTVADVVPSPSVSRQESNKSITAVDGTQNVTRDNETNELLRELLASNKRLEGKFESLIKRIENKVDCLSKTVDDLNALVRAKPSSQTETGDTLDSLKDLKISDEENVKDTPVNGEMIMNVLSSISAVETGSDLLINF</sequence>
<organism evidence="2 3">
    <name type="scientific">Plutella xylostella</name>
    <name type="common">Diamondback moth</name>
    <name type="synonym">Plutella maculipennis</name>
    <dbReference type="NCBI Taxonomy" id="51655"/>
    <lineage>
        <taxon>Eukaryota</taxon>
        <taxon>Metazoa</taxon>
        <taxon>Ecdysozoa</taxon>
        <taxon>Arthropoda</taxon>
        <taxon>Hexapoda</taxon>
        <taxon>Insecta</taxon>
        <taxon>Pterygota</taxon>
        <taxon>Neoptera</taxon>
        <taxon>Endopterygota</taxon>
        <taxon>Lepidoptera</taxon>
        <taxon>Glossata</taxon>
        <taxon>Ditrysia</taxon>
        <taxon>Yponomeutoidea</taxon>
        <taxon>Plutellidae</taxon>
        <taxon>Plutella</taxon>
    </lineage>
</organism>
<evidence type="ECO:0000256" key="1">
    <source>
        <dbReference type="SAM" id="Coils"/>
    </source>
</evidence>
<keyword evidence="3" id="KW-1185">Reference proteome</keyword>
<protein>
    <submittedName>
        <fullName evidence="2">Uncharacterized protein</fullName>
    </submittedName>
</protein>
<name>A0ABQ7Q381_PLUXY</name>